<dbReference type="PANTHER" id="PTHR32125">
    <property type="entry name" value="2-C-METHYL-D-ERYTHRITOL 4-PHOSPHATE CYTIDYLYLTRANSFERASE, CHLOROPLASTIC"/>
    <property type="match status" value="1"/>
</dbReference>
<dbReference type="EC" id="2.7.7.60" evidence="7"/>
<accession>D9QSZ9</accession>
<keyword evidence="9" id="KW-1185">Reference proteome</keyword>
<evidence type="ECO:0000313" key="9">
    <source>
        <dbReference type="Proteomes" id="UP000001661"/>
    </source>
</evidence>
<evidence type="ECO:0000256" key="2">
    <source>
        <dbReference type="ARBA" id="ARBA00004787"/>
    </source>
</evidence>
<dbReference type="InterPro" id="IPR029044">
    <property type="entry name" value="Nucleotide-diphossugar_trans"/>
</dbReference>
<dbReference type="HOGENOM" id="CLU_061281_2_2_9"/>
<protein>
    <recommendedName>
        <fullName evidence="7">2-C-methyl-D-erythritol 4-phosphate cytidylyltransferase</fullName>
        <ecNumber evidence="7">2.7.7.60</ecNumber>
    </recommendedName>
    <alternativeName>
        <fullName evidence="7">4-diphosphocytidyl-2C-methyl-D-erythritol synthase</fullName>
    </alternativeName>
    <alternativeName>
        <fullName evidence="7">MEP cytidylyltransferase</fullName>
        <shortName evidence="7">MCT</shortName>
    </alternativeName>
</protein>
<name>D9QSZ9_ACEAZ</name>
<evidence type="ECO:0000256" key="3">
    <source>
        <dbReference type="ARBA" id="ARBA00009789"/>
    </source>
</evidence>
<comment type="similarity">
    <text evidence="3 7">Belongs to the IspD/TarI cytidylyltransferase family. IspD subfamily.</text>
</comment>
<dbReference type="NCBIfam" id="TIGR00453">
    <property type="entry name" value="ispD"/>
    <property type="match status" value="1"/>
</dbReference>
<feature type="site" description="Transition state stabilizer" evidence="7">
    <location>
        <position position="23"/>
    </location>
</feature>
<gene>
    <name evidence="7" type="primary">ispD</name>
    <name evidence="8" type="ordered locus">Acear_0136</name>
</gene>
<evidence type="ECO:0000256" key="1">
    <source>
        <dbReference type="ARBA" id="ARBA00001282"/>
    </source>
</evidence>
<dbReference type="eggNOG" id="COG1211">
    <property type="taxonomic scope" value="Bacteria"/>
</dbReference>
<dbReference type="InterPro" id="IPR050088">
    <property type="entry name" value="IspD/TarI_cytidylyltransf_bact"/>
</dbReference>
<comment type="pathway">
    <text evidence="2 7">Isoprenoid biosynthesis; isopentenyl diphosphate biosynthesis via DXP pathway; isopentenyl diphosphate from 1-deoxy-D-xylulose 5-phosphate: step 2/6.</text>
</comment>
<feature type="site" description="Positions MEP for the nucleophilic attack" evidence="7">
    <location>
        <position position="211"/>
    </location>
</feature>
<evidence type="ECO:0000256" key="5">
    <source>
        <dbReference type="ARBA" id="ARBA00022695"/>
    </source>
</evidence>
<keyword evidence="4 7" id="KW-0808">Transferase</keyword>
<dbReference type="STRING" id="574087.Acear_0136"/>
<feature type="site" description="Transition state stabilizer" evidence="7">
    <location>
        <position position="16"/>
    </location>
</feature>
<dbReference type="KEGG" id="aar:Acear_0136"/>
<evidence type="ECO:0000256" key="4">
    <source>
        <dbReference type="ARBA" id="ARBA00022679"/>
    </source>
</evidence>
<dbReference type="FunFam" id="3.90.550.10:FF:000003">
    <property type="entry name" value="2-C-methyl-D-erythritol 4-phosphate cytidylyltransferase"/>
    <property type="match status" value="1"/>
</dbReference>
<dbReference type="PANTHER" id="PTHR32125:SF4">
    <property type="entry name" value="2-C-METHYL-D-ERYTHRITOL 4-PHOSPHATE CYTIDYLYLTRANSFERASE, CHLOROPLASTIC"/>
    <property type="match status" value="1"/>
</dbReference>
<dbReference type="GO" id="GO:0050518">
    <property type="term" value="F:2-C-methyl-D-erythritol 4-phosphate cytidylyltransferase activity"/>
    <property type="evidence" value="ECO:0007669"/>
    <property type="project" value="UniProtKB-UniRule"/>
</dbReference>
<dbReference type="CDD" id="cd02516">
    <property type="entry name" value="CDP-ME_synthetase"/>
    <property type="match status" value="1"/>
</dbReference>
<dbReference type="InterPro" id="IPR001228">
    <property type="entry name" value="IspD"/>
</dbReference>
<keyword evidence="6 7" id="KW-0414">Isoprene biosynthesis</keyword>
<dbReference type="Gene3D" id="3.90.550.10">
    <property type="entry name" value="Spore Coat Polysaccharide Biosynthesis Protein SpsA, Chain A"/>
    <property type="match status" value="1"/>
</dbReference>
<evidence type="ECO:0000313" key="8">
    <source>
        <dbReference type="EMBL" id="ADL11687.1"/>
    </source>
</evidence>
<comment type="function">
    <text evidence="7">Catalyzes the formation of 4-diphosphocytidyl-2-C-methyl-D-erythritol from CTP and 2-C-methyl-D-erythritol 4-phosphate (MEP).</text>
</comment>
<dbReference type="GO" id="GO:0019288">
    <property type="term" value="P:isopentenyl diphosphate biosynthetic process, methylerythritol 4-phosphate pathway"/>
    <property type="evidence" value="ECO:0007669"/>
    <property type="project" value="UniProtKB-UniRule"/>
</dbReference>
<dbReference type="UniPathway" id="UPA00056">
    <property type="reaction ID" value="UER00093"/>
</dbReference>
<organism evidence="8 9">
    <name type="scientific">Acetohalobium arabaticum (strain ATCC 49924 / DSM 5501 / Z-7288)</name>
    <dbReference type="NCBI Taxonomy" id="574087"/>
    <lineage>
        <taxon>Bacteria</taxon>
        <taxon>Bacillati</taxon>
        <taxon>Bacillota</taxon>
        <taxon>Clostridia</taxon>
        <taxon>Halanaerobiales</taxon>
        <taxon>Halobacteroidaceae</taxon>
        <taxon>Acetohalobium</taxon>
    </lineage>
</organism>
<feature type="site" description="Positions MEP for the nucleophilic attack" evidence="7">
    <location>
        <position position="155"/>
    </location>
</feature>
<dbReference type="HAMAP" id="MF_00108">
    <property type="entry name" value="IspD"/>
    <property type="match status" value="1"/>
</dbReference>
<sequence>MESITAIIPAAGQGKRMKSKLNKQYLSLLDKPVLAHTVEVFQNCDLITEIIVVVKEDEIDYCRRKVIEKYNYNKVKALIRGGQSRQKSVHNGLQSVDNADYVLIHDGARPLLTEDMLCRAVDQVKDYKAVGVAVPVKDTIKRIDNDGYVAETPVRDKLWAIQTPQAFEYSLVSEAYNKAMKEGISGTDTSILVERLGQKVKLIRGSYENLKITTPEDLINAEAIIKRRQQ</sequence>
<reference evidence="8 9" key="1">
    <citation type="journal article" date="2010" name="Stand. Genomic Sci.">
        <title>Complete genome sequence of Acetohalobium arabaticum type strain (Z-7288).</title>
        <authorList>
            <person name="Sikorski J."/>
            <person name="Lapidus A."/>
            <person name="Chertkov O."/>
            <person name="Lucas S."/>
            <person name="Copeland A."/>
            <person name="Glavina Del Rio T."/>
            <person name="Nolan M."/>
            <person name="Tice H."/>
            <person name="Cheng J.F."/>
            <person name="Han C."/>
            <person name="Brambilla E."/>
            <person name="Pitluck S."/>
            <person name="Liolios K."/>
            <person name="Ivanova N."/>
            <person name="Mavromatis K."/>
            <person name="Mikhailova N."/>
            <person name="Pati A."/>
            <person name="Bruce D."/>
            <person name="Detter C."/>
            <person name="Tapia R."/>
            <person name="Goodwin L."/>
            <person name="Chen A."/>
            <person name="Palaniappan K."/>
            <person name="Land M."/>
            <person name="Hauser L."/>
            <person name="Chang Y.J."/>
            <person name="Jeffries C.D."/>
            <person name="Rohde M."/>
            <person name="Goker M."/>
            <person name="Spring S."/>
            <person name="Woyke T."/>
            <person name="Bristow J."/>
            <person name="Eisen J.A."/>
            <person name="Markowitz V."/>
            <person name="Hugenholtz P."/>
            <person name="Kyrpides N.C."/>
            <person name="Klenk H.P."/>
        </authorList>
    </citation>
    <scope>NUCLEOTIDE SEQUENCE [LARGE SCALE GENOMIC DNA]</scope>
    <source>
        <strain evidence="9">ATCC 49924 / DSM 5501 / Z-7288</strain>
    </source>
</reference>
<dbReference type="Pfam" id="PF01128">
    <property type="entry name" value="IspD"/>
    <property type="match status" value="1"/>
</dbReference>
<dbReference type="OrthoDB" id="9806837at2"/>
<dbReference type="InterPro" id="IPR034683">
    <property type="entry name" value="IspD/TarI"/>
</dbReference>
<evidence type="ECO:0000256" key="6">
    <source>
        <dbReference type="ARBA" id="ARBA00023229"/>
    </source>
</evidence>
<evidence type="ECO:0000256" key="7">
    <source>
        <dbReference type="HAMAP-Rule" id="MF_00108"/>
    </source>
</evidence>
<comment type="catalytic activity">
    <reaction evidence="1 7">
        <text>2-C-methyl-D-erythritol 4-phosphate + CTP + H(+) = 4-CDP-2-C-methyl-D-erythritol + diphosphate</text>
        <dbReference type="Rhea" id="RHEA:13429"/>
        <dbReference type="ChEBI" id="CHEBI:15378"/>
        <dbReference type="ChEBI" id="CHEBI:33019"/>
        <dbReference type="ChEBI" id="CHEBI:37563"/>
        <dbReference type="ChEBI" id="CHEBI:57823"/>
        <dbReference type="ChEBI" id="CHEBI:58262"/>
        <dbReference type="EC" id="2.7.7.60"/>
    </reaction>
</comment>
<dbReference type="EMBL" id="CP002105">
    <property type="protein sequence ID" value="ADL11687.1"/>
    <property type="molecule type" value="Genomic_DNA"/>
</dbReference>
<dbReference type="Proteomes" id="UP000001661">
    <property type="component" value="Chromosome"/>
</dbReference>
<keyword evidence="5 7" id="KW-0548">Nucleotidyltransferase</keyword>
<proteinExistence type="inferred from homology"/>
<dbReference type="AlphaFoldDB" id="D9QSZ9"/>
<dbReference type="InterPro" id="IPR018294">
    <property type="entry name" value="ISPD_synthase_CS"/>
</dbReference>
<dbReference type="RefSeq" id="WP_013277134.1">
    <property type="nucleotide sequence ID" value="NC_014378.1"/>
</dbReference>
<dbReference type="SUPFAM" id="SSF53448">
    <property type="entry name" value="Nucleotide-diphospho-sugar transferases"/>
    <property type="match status" value="1"/>
</dbReference>
<dbReference type="PROSITE" id="PS01295">
    <property type="entry name" value="ISPD"/>
    <property type="match status" value="1"/>
</dbReference>